<evidence type="ECO:0000256" key="2">
    <source>
        <dbReference type="SAM" id="Coils"/>
    </source>
</evidence>
<feature type="compositionally biased region" description="Polar residues" evidence="3">
    <location>
        <begin position="262"/>
        <end position="272"/>
    </location>
</feature>
<feature type="region of interest" description="Disordered" evidence="3">
    <location>
        <begin position="14"/>
        <end position="102"/>
    </location>
</feature>
<feature type="compositionally biased region" description="Basic and acidic residues" evidence="3">
    <location>
        <begin position="237"/>
        <end position="251"/>
    </location>
</feature>
<evidence type="ECO:0000256" key="1">
    <source>
        <dbReference type="ARBA" id="ARBA00023054"/>
    </source>
</evidence>
<dbReference type="GO" id="GO:0045727">
    <property type="term" value="P:positive regulation of translation"/>
    <property type="evidence" value="ECO:0007669"/>
    <property type="project" value="TreeGrafter"/>
</dbReference>
<accession>A0A4Z2GZJ4</accession>
<dbReference type="GO" id="GO:0045793">
    <property type="term" value="P:positive regulation of cell size"/>
    <property type="evidence" value="ECO:0007669"/>
    <property type="project" value="TreeGrafter"/>
</dbReference>
<dbReference type="PANTHER" id="PTHR15917:SF0">
    <property type="entry name" value="PROTEIN LARGEN"/>
    <property type="match status" value="1"/>
</dbReference>
<evidence type="ECO:0000313" key="4">
    <source>
        <dbReference type="EMBL" id="TNN58072.1"/>
    </source>
</evidence>
<feature type="coiled-coil region" evidence="2">
    <location>
        <begin position="120"/>
        <end position="147"/>
    </location>
</feature>
<dbReference type="EMBL" id="SRLO01000390">
    <property type="protein sequence ID" value="TNN58072.1"/>
    <property type="molecule type" value="Genomic_DNA"/>
</dbReference>
<organism evidence="4 5">
    <name type="scientific">Liparis tanakae</name>
    <name type="common">Tanaka's snailfish</name>
    <dbReference type="NCBI Taxonomy" id="230148"/>
    <lineage>
        <taxon>Eukaryota</taxon>
        <taxon>Metazoa</taxon>
        <taxon>Chordata</taxon>
        <taxon>Craniata</taxon>
        <taxon>Vertebrata</taxon>
        <taxon>Euteleostomi</taxon>
        <taxon>Actinopterygii</taxon>
        <taxon>Neopterygii</taxon>
        <taxon>Teleostei</taxon>
        <taxon>Neoteleostei</taxon>
        <taxon>Acanthomorphata</taxon>
        <taxon>Eupercaria</taxon>
        <taxon>Perciformes</taxon>
        <taxon>Cottioidei</taxon>
        <taxon>Cottales</taxon>
        <taxon>Liparidae</taxon>
        <taxon>Liparis</taxon>
    </lineage>
</organism>
<name>A0A4Z2GZJ4_9TELE</name>
<dbReference type="InterPro" id="IPR027997">
    <property type="entry name" value="Largen/INSYN1"/>
</dbReference>
<dbReference type="OrthoDB" id="8615648at2759"/>
<dbReference type="PANTHER" id="PTHR15917">
    <property type="match status" value="1"/>
</dbReference>
<keyword evidence="5" id="KW-1185">Reference proteome</keyword>
<protein>
    <submittedName>
        <fullName evidence="4">Protein Largen</fullName>
    </submittedName>
</protein>
<sequence>MLNGHCGPRAVVFEGREERDSHQVQGRLKGGSEEDCNGRCGSQKAFFPTEVPQKHLNQRRQKEPCLPPSGTSSPETSKLTPNGDHQCHGSAVAKQKRRQDSVRDQIKQVVTDLEDVLGGLKQVHMEMKEVVQQIDRLTARIDLSEEKPRITQGASINFPGSTQSGDLRVARLHDHEPAPVQAMRQIYEDRVLLRTNSPSPVHLASVVKTSRFTPPAITKDINHDRPGVNGHPPHLYPRRDSDHVGQTHPEPHPQSLDPTVIIGNSTSSSRTQKPPLYPQNGRCGKGPYPPPKPVRTPAYPARSCQSTSMV</sequence>
<dbReference type="AlphaFoldDB" id="A0A4Z2GZJ4"/>
<gene>
    <name evidence="4" type="primary">Prr16</name>
    <name evidence="4" type="ORF">EYF80_031744</name>
</gene>
<reference evidence="4 5" key="1">
    <citation type="submission" date="2019-03" db="EMBL/GenBank/DDBJ databases">
        <title>First draft genome of Liparis tanakae, snailfish: a comprehensive survey of snailfish specific genes.</title>
        <authorList>
            <person name="Kim W."/>
            <person name="Song I."/>
            <person name="Jeong J.-H."/>
            <person name="Kim D."/>
            <person name="Kim S."/>
            <person name="Ryu S."/>
            <person name="Song J.Y."/>
            <person name="Lee S.K."/>
        </authorList>
    </citation>
    <scope>NUCLEOTIDE SEQUENCE [LARGE SCALE GENOMIC DNA]</scope>
    <source>
        <tissue evidence="4">Muscle</tissue>
    </source>
</reference>
<comment type="caution">
    <text evidence="4">The sequence shown here is derived from an EMBL/GenBank/DDBJ whole genome shotgun (WGS) entry which is preliminary data.</text>
</comment>
<keyword evidence="1 2" id="KW-0175">Coiled coil</keyword>
<evidence type="ECO:0000256" key="3">
    <source>
        <dbReference type="SAM" id="MobiDB-lite"/>
    </source>
</evidence>
<feature type="compositionally biased region" description="Polar residues" evidence="3">
    <location>
        <begin position="69"/>
        <end position="80"/>
    </location>
</feature>
<proteinExistence type="predicted"/>
<dbReference type="Proteomes" id="UP000314294">
    <property type="component" value="Unassembled WGS sequence"/>
</dbReference>
<feature type="region of interest" description="Disordered" evidence="3">
    <location>
        <begin position="215"/>
        <end position="310"/>
    </location>
</feature>
<evidence type="ECO:0000313" key="5">
    <source>
        <dbReference type="Proteomes" id="UP000314294"/>
    </source>
</evidence>